<feature type="transmembrane region" description="Helical" evidence="6">
    <location>
        <begin position="72"/>
        <end position="92"/>
    </location>
</feature>
<dbReference type="Pfam" id="PF01810">
    <property type="entry name" value="LysE"/>
    <property type="match status" value="1"/>
</dbReference>
<accession>A0A2S1LAR6</accession>
<proteinExistence type="predicted"/>
<dbReference type="GO" id="GO:0015171">
    <property type="term" value="F:amino acid transmembrane transporter activity"/>
    <property type="evidence" value="ECO:0007669"/>
    <property type="project" value="TreeGrafter"/>
</dbReference>
<keyword evidence="3 6" id="KW-0812">Transmembrane</keyword>
<dbReference type="KEGG" id="ffa:FFWV33_04495"/>
<dbReference type="PANTHER" id="PTHR30086:SF20">
    <property type="entry name" value="ARGININE EXPORTER PROTEIN ARGO-RELATED"/>
    <property type="match status" value="1"/>
</dbReference>
<feature type="transmembrane region" description="Helical" evidence="6">
    <location>
        <begin position="39"/>
        <end position="60"/>
    </location>
</feature>
<feature type="transmembrane region" description="Helical" evidence="6">
    <location>
        <begin position="192"/>
        <end position="209"/>
    </location>
</feature>
<reference evidence="7 8" key="1">
    <citation type="submission" date="2017-04" db="EMBL/GenBank/DDBJ databases">
        <title>Compelte genome sequence of WV33.</title>
        <authorList>
            <person name="Lee P.C."/>
        </authorList>
    </citation>
    <scope>NUCLEOTIDE SEQUENCE [LARGE SCALE GENOMIC DNA]</scope>
    <source>
        <strain evidence="7 8">WV33</strain>
    </source>
</reference>
<dbReference type="GO" id="GO:0005886">
    <property type="term" value="C:plasma membrane"/>
    <property type="evidence" value="ECO:0007669"/>
    <property type="project" value="UniProtKB-SubCell"/>
</dbReference>
<comment type="subcellular location">
    <subcellularLocation>
        <location evidence="1">Cell membrane</location>
        <topology evidence="1">Multi-pass membrane protein</topology>
    </subcellularLocation>
</comment>
<keyword evidence="8" id="KW-1185">Reference proteome</keyword>
<evidence type="ECO:0000256" key="1">
    <source>
        <dbReference type="ARBA" id="ARBA00004651"/>
    </source>
</evidence>
<feature type="transmembrane region" description="Helical" evidence="6">
    <location>
        <begin position="113"/>
        <end position="140"/>
    </location>
</feature>
<feature type="transmembrane region" description="Helical" evidence="6">
    <location>
        <begin position="152"/>
        <end position="172"/>
    </location>
</feature>
<dbReference type="InterPro" id="IPR001123">
    <property type="entry name" value="LeuE-type"/>
</dbReference>
<gene>
    <name evidence="7" type="ORF">FFWV33_04495</name>
</gene>
<dbReference type="EMBL" id="CP020918">
    <property type="protein sequence ID" value="AWG20853.1"/>
    <property type="molecule type" value="Genomic_DNA"/>
</dbReference>
<protein>
    <submittedName>
        <fullName evidence="7">Lysine transporter LysE</fullName>
    </submittedName>
</protein>
<evidence type="ECO:0000256" key="2">
    <source>
        <dbReference type="ARBA" id="ARBA00022475"/>
    </source>
</evidence>
<keyword evidence="2" id="KW-1003">Cell membrane</keyword>
<feature type="transmembrane region" description="Helical" evidence="6">
    <location>
        <begin position="6"/>
        <end position="27"/>
    </location>
</feature>
<evidence type="ECO:0000256" key="3">
    <source>
        <dbReference type="ARBA" id="ARBA00022692"/>
    </source>
</evidence>
<evidence type="ECO:0000313" key="7">
    <source>
        <dbReference type="EMBL" id="AWG20853.1"/>
    </source>
</evidence>
<evidence type="ECO:0000256" key="5">
    <source>
        <dbReference type="ARBA" id="ARBA00023136"/>
    </source>
</evidence>
<dbReference type="PANTHER" id="PTHR30086">
    <property type="entry name" value="ARGININE EXPORTER PROTEIN ARGO"/>
    <property type="match status" value="1"/>
</dbReference>
<name>A0A2S1LAR6_9FLAO</name>
<evidence type="ECO:0000256" key="6">
    <source>
        <dbReference type="SAM" id="Phobius"/>
    </source>
</evidence>
<dbReference type="Proteomes" id="UP000244527">
    <property type="component" value="Chromosome"/>
</dbReference>
<evidence type="ECO:0000256" key="4">
    <source>
        <dbReference type="ARBA" id="ARBA00022989"/>
    </source>
</evidence>
<dbReference type="OrthoDB" id="679767at2"/>
<keyword evidence="4 6" id="KW-1133">Transmembrane helix</keyword>
<sequence length="233" mass="26454">MINDILAGIPWGIFLSFMIGPVFFILLETSIVKGFRAALVFDLGVVLADIIFITIAYLGSYRMIKSLEDKPSLFIFGGIIMFAYGIISLLNLRKEKRVNTKEIDNEIIRKNYLSLFFKGFILNIINIGVLGFWLAIIISVGPKLEMQPSRMMTFFITVIVTYLIIDSIKIVLAKQLKSKMIPSNILKIKQGISIVLMIFGLVLMSQGFFPNEKEMVKKAFQKIENKNTTKRPN</sequence>
<dbReference type="RefSeq" id="WP_108739807.1">
    <property type="nucleotide sequence ID" value="NZ_CP020918.1"/>
</dbReference>
<keyword evidence="5 6" id="KW-0472">Membrane</keyword>
<organism evidence="7 8">
    <name type="scientific">Flavobacterium faecale</name>
    <dbReference type="NCBI Taxonomy" id="1355330"/>
    <lineage>
        <taxon>Bacteria</taxon>
        <taxon>Pseudomonadati</taxon>
        <taxon>Bacteroidota</taxon>
        <taxon>Flavobacteriia</taxon>
        <taxon>Flavobacteriales</taxon>
        <taxon>Flavobacteriaceae</taxon>
        <taxon>Flavobacterium</taxon>
    </lineage>
</organism>
<dbReference type="AlphaFoldDB" id="A0A2S1LAR6"/>
<evidence type="ECO:0000313" key="8">
    <source>
        <dbReference type="Proteomes" id="UP000244527"/>
    </source>
</evidence>